<feature type="region of interest" description="Disordered" evidence="7">
    <location>
        <begin position="65"/>
        <end position="97"/>
    </location>
</feature>
<gene>
    <name evidence="9" type="ORF">SAMN04488528_100211</name>
</gene>
<dbReference type="STRING" id="84698.SAMN04488528_100211"/>
<feature type="compositionally biased region" description="Polar residues" evidence="7">
    <location>
        <begin position="83"/>
        <end position="95"/>
    </location>
</feature>
<comment type="subcellular location">
    <subcellularLocation>
        <location evidence="1 6">Bacterial flagellum basal body</location>
    </subcellularLocation>
</comment>
<dbReference type="RefSeq" id="WP_090038022.1">
    <property type="nucleotide sequence ID" value="NZ_FOKI01000002.1"/>
</dbReference>
<name>A0A1I0VEV7_9CLOT</name>
<evidence type="ECO:0000256" key="1">
    <source>
        <dbReference type="ARBA" id="ARBA00004117"/>
    </source>
</evidence>
<feature type="domain" description="Flagellar basal body rod protein N-terminal" evidence="8">
    <location>
        <begin position="21"/>
        <end position="44"/>
    </location>
</feature>
<dbReference type="EMBL" id="FOKI01000002">
    <property type="protein sequence ID" value="SFA74553.1"/>
    <property type="molecule type" value="Genomic_DNA"/>
</dbReference>
<dbReference type="PIRSF" id="PIRSF002889">
    <property type="entry name" value="Rod_FlgB"/>
    <property type="match status" value="1"/>
</dbReference>
<dbReference type="GO" id="GO:0030694">
    <property type="term" value="C:bacterial-type flagellum basal body, rod"/>
    <property type="evidence" value="ECO:0007669"/>
    <property type="project" value="InterPro"/>
</dbReference>
<evidence type="ECO:0000259" key="8">
    <source>
        <dbReference type="Pfam" id="PF00460"/>
    </source>
</evidence>
<evidence type="ECO:0000256" key="5">
    <source>
        <dbReference type="ARBA" id="ARBA00024934"/>
    </source>
</evidence>
<evidence type="ECO:0000313" key="10">
    <source>
        <dbReference type="Proteomes" id="UP000198619"/>
    </source>
</evidence>
<evidence type="ECO:0000313" key="9">
    <source>
        <dbReference type="EMBL" id="SFA74553.1"/>
    </source>
</evidence>
<keyword evidence="9" id="KW-0282">Flagellum</keyword>
<dbReference type="NCBIfam" id="NF009266">
    <property type="entry name" value="PRK12623.1"/>
    <property type="match status" value="1"/>
</dbReference>
<dbReference type="Proteomes" id="UP000198619">
    <property type="component" value="Unassembled WGS sequence"/>
</dbReference>
<keyword evidence="9" id="KW-0966">Cell projection</keyword>
<comment type="similarity">
    <text evidence="2 6">Belongs to the flagella basal body rod proteins family.</text>
</comment>
<dbReference type="InterPro" id="IPR001444">
    <property type="entry name" value="Flag_bb_rod_N"/>
</dbReference>
<dbReference type="Pfam" id="PF00460">
    <property type="entry name" value="Flg_bb_rod"/>
    <property type="match status" value="1"/>
</dbReference>
<protein>
    <recommendedName>
        <fullName evidence="3 6">Flagellar basal body rod protein FlgB</fullName>
    </recommendedName>
</protein>
<evidence type="ECO:0000256" key="7">
    <source>
        <dbReference type="SAM" id="MobiDB-lite"/>
    </source>
</evidence>
<evidence type="ECO:0000256" key="6">
    <source>
        <dbReference type="PIRNR" id="PIRNR002889"/>
    </source>
</evidence>
<sequence>MRVDGNSSIDQKVYDLLKQDLNAASVRGKIISNNISNVNTKEYKRFDVVFEETLKDEDKDLSLKKTNNKHLDGGDFQDGVKVQQDNSSSMRSDGNNVDIDMEKVNQAANTLLYNTLITSYNNRLNSSRYVVTGGGR</sequence>
<keyword evidence="9" id="KW-0969">Cilium</keyword>
<evidence type="ECO:0000256" key="2">
    <source>
        <dbReference type="ARBA" id="ARBA00009677"/>
    </source>
</evidence>
<dbReference type="NCBIfam" id="TIGR01396">
    <property type="entry name" value="FlgB"/>
    <property type="match status" value="1"/>
</dbReference>
<dbReference type="GO" id="GO:0071973">
    <property type="term" value="P:bacterial-type flagellum-dependent cell motility"/>
    <property type="evidence" value="ECO:0007669"/>
    <property type="project" value="InterPro"/>
</dbReference>
<reference evidence="9 10" key="1">
    <citation type="submission" date="2016-10" db="EMBL/GenBank/DDBJ databases">
        <authorList>
            <person name="de Groot N.N."/>
        </authorList>
    </citation>
    <scope>NUCLEOTIDE SEQUENCE [LARGE SCALE GENOMIC DNA]</scope>
    <source>
        <strain evidence="9 10">DSM 12271</strain>
    </source>
</reference>
<dbReference type="AlphaFoldDB" id="A0A1I0VEV7"/>
<organism evidence="9 10">
    <name type="scientific">Clostridium frigidicarnis</name>
    <dbReference type="NCBI Taxonomy" id="84698"/>
    <lineage>
        <taxon>Bacteria</taxon>
        <taxon>Bacillati</taxon>
        <taxon>Bacillota</taxon>
        <taxon>Clostridia</taxon>
        <taxon>Eubacteriales</taxon>
        <taxon>Clostridiaceae</taxon>
        <taxon>Clostridium</taxon>
    </lineage>
</organism>
<evidence type="ECO:0000256" key="4">
    <source>
        <dbReference type="ARBA" id="ARBA00023143"/>
    </source>
</evidence>
<dbReference type="OrthoDB" id="9792068at2"/>
<keyword evidence="10" id="KW-1185">Reference proteome</keyword>
<dbReference type="InterPro" id="IPR006300">
    <property type="entry name" value="FlgB"/>
</dbReference>
<comment type="subunit">
    <text evidence="6">The basal body constitutes a major portion of the flagellar organelle and consists of a number of rings mounted on a central rod.</text>
</comment>
<comment type="function">
    <text evidence="5 6">Structural component of flagellum, the bacterial motility apparatus. Part of the rod structure of flagellar basal body.</text>
</comment>
<proteinExistence type="inferred from homology"/>
<evidence type="ECO:0000256" key="3">
    <source>
        <dbReference type="ARBA" id="ARBA00014376"/>
    </source>
</evidence>
<keyword evidence="4 6" id="KW-0975">Bacterial flagellum</keyword>
<accession>A0A1I0VEV7</accession>